<keyword evidence="3" id="KW-0820">tRNA-binding</keyword>
<dbReference type="InterPro" id="IPR013785">
    <property type="entry name" value="Aldolase_TIM"/>
</dbReference>
<dbReference type="SUPFAM" id="SSF51395">
    <property type="entry name" value="FMN-linked oxidoreductases"/>
    <property type="match status" value="1"/>
</dbReference>
<evidence type="ECO:0000256" key="2">
    <source>
        <dbReference type="ARBA" id="ARBA00002790"/>
    </source>
</evidence>
<dbReference type="EC" id="1.3.1.-" evidence="12"/>
<dbReference type="EMBL" id="JALEMU010000166">
    <property type="protein sequence ID" value="MCI5756595.1"/>
    <property type="molecule type" value="Genomic_DNA"/>
</dbReference>
<keyword evidence="5 12" id="KW-0288">FMN</keyword>
<evidence type="ECO:0000256" key="9">
    <source>
        <dbReference type="ARBA" id="ARBA00023002"/>
    </source>
</evidence>
<gene>
    <name evidence="16" type="primary">dusB</name>
    <name evidence="16" type="ORF">MR241_09930</name>
</gene>
<evidence type="ECO:0000256" key="12">
    <source>
        <dbReference type="PIRNR" id="PIRNR006621"/>
    </source>
</evidence>
<dbReference type="GO" id="GO:0050660">
    <property type="term" value="F:flavin adenine dinucleotide binding"/>
    <property type="evidence" value="ECO:0007669"/>
    <property type="project" value="InterPro"/>
</dbReference>
<comment type="catalytic activity">
    <reaction evidence="10">
        <text>a 5,6-dihydrouridine in tRNA + NADP(+) = a uridine in tRNA + NADPH + H(+)</text>
        <dbReference type="Rhea" id="RHEA:23624"/>
        <dbReference type="Rhea" id="RHEA-COMP:13339"/>
        <dbReference type="Rhea" id="RHEA-COMP:13887"/>
        <dbReference type="ChEBI" id="CHEBI:15378"/>
        <dbReference type="ChEBI" id="CHEBI:57783"/>
        <dbReference type="ChEBI" id="CHEBI:58349"/>
        <dbReference type="ChEBI" id="CHEBI:65315"/>
        <dbReference type="ChEBI" id="CHEBI:74443"/>
    </reaction>
</comment>
<evidence type="ECO:0000313" key="16">
    <source>
        <dbReference type="EMBL" id="MCI5756595.1"/>
    </source>
</evidence>
<evidence type="ECO:0000256" key="3">
    <source>
        <dbReference type="ARBA" id="ARBA00022555"/>
    </source>
</evidence>
<organism evidence="16 17">
    <name type="scientific">Candidatus Colimorpha enterica</name>
    <dbReference type="NCBI Taxonomy" id="3083063"/>
    <lineage>
        <taxon>Bacteria</taxon>
        <taxon>Pseudomonadati</taxon>
        <taxon>Bacteroidota</taxon>
        <taxon>Bacteroidia</taxon>
        <taxon>Bacteroidales</taxon>
        <taxon>Candidatus Colimorpha</taxon>
    </lineage>
</organism>
<comment type="similarity">
    <text evidence="12">Belongs to the dus family.</text>
</comment>
<evidence type="ECO:0000256" key="13">
    <source>
        <dbReference type="PIRSR" id="PIRSR006621-1"/>
    </source>
</evidence>
<keyword evidence="14" id="KW-0547">Nucleotide-binding</keyword>
<dbReference type="Gene3D" id="1.10.1200.80">
    <property type="entry name" value="Putative flavin oxidoreducatase, domain 2"/>
    <property type="match status" value="1"/>
</dbReference>
<accession>A0AAE3FJF5</accession>
<comment type="catalytic activity">
    <reaction evidence="11">
        <text>a 5,6-dihydrouridine in tRNA + NAD(+) = a uridine in tRNA + NADH + H(+)</text>
        <dbReference type="Rhea" id="RHEA:54452"/>
        <dbReference type="Rhea" id="RHEA-COMP:13339"/>
        <dbReference type="Rhea" id="RHEA-COMP:13887"/>
        <dbReference type="ChEBI" id="CHEBI:15378"/>
        <dbReference type="ChEBI" id="CHEBI:57540"/>
        <dbReference type="ChEBI" id="CHEBI:57945"/>
        <dbReference type="ChEBI" id="CHEBI:65315"/>
        <dbReference type="ChEBI" id="CHEBI:74443"/>
    </reaction>
</comment>
<proteinExistence type="inferred from homology"/>
<evidence type="ECO:0000256" key="7">
    <source>
        <dbReference type="ARBA" id="ARBA00022857"/>
    </source>
</evidence>
<evidence type="ECO:0000256" key="14">
    <source>
        <dbReference type="PIRSR" id="PIRSR006621-2"/>
    </source>
</evidence>
<keyword evidence="9 12" id="KW-0560">Oxidoreductase</keyword>
<feature type="binding site" evidence="14">
    <location>
        <position position="143"/>
    </location>
    <ligand>
        <name>FMN</name>
        <dbReference type="ChEBI" id="CHEBI:58210"/>
    </ligand>
</feature>
<feature type="active site" description="Proton donor" evidence="13">
    <location>
        <position position="104"/>
    </location>
</feature>
<dbReference type="InterPro" id="IPR024036">
    <property type="entry name" value="tRNA-dHydroUridine_Synthase_C"/>
</dbReference>
<feature type="domain" description="DUS-like FMN-binding" evidence="15">
    <location>
        <begin position="15"/>
        <end position="308"/>
    </location>
</feature>
<evidence type="ECO:0000256" key="11">
    <source>
        <dbReference type="ARBA" id="ARBA00048802"/>
    </source>
</evidence>
<dbReference type="InterPro" id="IPR001269">
    <property type="entry name" value="DUS_fam"/>
</dbReference>
<dbReference type="GO" id="GO:0000049">
    <property type="term" value="F:tRNA binding"/>
    <property type="evidence" value="ECO:0007669"/>
    <property type="project" value="UniProtKB-KW"/>
</dbReference>
<dbReference type="AlphaFoldDB" id="A0AAE3FJF5"/>
<evidence type="ECO:0000256" key="5">
    <source>
        <dbReference type="ARBA" id="ARBA00022643"/>
    </source>
</evidence>
<sequence length="328" mass="35260">MSIKIGNAVLEYGLMLAPMAGVTDRASRKICRECGAEYTVTEMVSAKAIHYNDAESLKLAAVYPDELPCAVQIFGHEPDIIAEAVEKICASGTVPTAIDINMGCPMKKIVSNGDGSALMKSPELAGEIIKAAVSVSSVPVTVKFRTGWNAETKNAVRMAEAAEKNGAALVCVHGRTREEMYAPPVDREAIAAVKRAVSLPVIANGGIFTADDALFMLDRTGCDGLMIARGAMGNPWLFEEIKAAVDGLEYVLPPIRERIAVAMRQIRLMVEDKGEHIALLEARRQLSYYIKGQPGAAETRARLNTAVGFDELVKITDGFLEKCGESVD</sequence>
<dbReference type="InterPro" id="IPR018517">
    <property type="entry name" value="tRNA_hU_synthase_CS"/>
</dbReference>
<comment type="cofactor">
    <cofactor evidence="1 12 14">
        <name>FMN</name>
        <dbReference type="ChEBI" id="CHEBI:58210"/>
    </cofactor>
</comment>
<feature type="binding site" evidence="14">
    <location>
        <position position="72"/>
    </location>
    <ligand>
        <name>FMN</name>
        <dbReference type="ChEBI" id="CHEBI:58210"/>
    </ligand>
</feature>
<comment type="caution">
    <text evidence="16">The sequence shown here is derived from an EMBL/GenBank/DDBJ whole genome shotgun (WGS) entry which is preliminary data.</text>
</comment>
<evidence type="ECO:0000256" key="10">
    <source>
        <dbReference type="ARBA" id="ARBA00048205"/>
    </source>
</evidence>
<feature type="binding site" evidence="14">
    <location>
        <position position="173"/>
    </location>
    <ligand>
        <name>FMN</name>
        <dbReference type="ChEBI" id="CHEBI:58210"/>
    </ligand>
</feature>
<reference evidence="16 17" key="1">
    <citation type="submission" date="2022-03" db="EMBL/GenBank/DDBJ databases">
        <title>Metagenome-assembled genomes from swine fecal metagenomes.</title>
        <authorList>
            <person name="Holman D.B."/>
            <person name="Kommadath A."/>
        </authorList>
    </citation>
    <scope>NUCLEOTIDE SEQUENCE [LARGE SCALE GENOMIC DNA]</scope>
    <source>
        <strain evidence="16">SUG147</strain>
    </source>
</reference>
<keyword evidence="7" id="KW-0521">NADP</keyword>
<dbReference type="Pfam" id="PF01207">
    <property type="entry name" value="Dus"/>
    <property type="match status" value="1"/>
</dbReference>
<keyword evidence="6 12" id="KW-0819">tRNA processing</keyword>
<dbReference type="InterPro" id="IPR004652">
    <property type="entry name" value="DusB-like"/>
</dbReference>
<feature type="binding site" evidence="14">
    <location>
        <begin position="18"/>
        <end position="20"/>
    </location>
    <ligand>
        <name>FMN</name>
        <dbReference type="ChEBI" id="CHEBI:58210"/>
    </ligand>
</feature>
<evidence type="ECO:0000313" key="17">
    <source>
        <dbReference type="Proteomes" id="UP001139365"/>
    </source>
</evidence>
<feature type="binding site" evidence="14">
    <location>
        <begin position="228"/>
        <end position="229"/>
    </location>
    <ligand>
        <name>FMN</name>
        <dbReference type="ChEBI" id="CHEBI:58210"/>
    </ligand>
</feature>
<dbReference type="GO" id="GO:0017150">
    <property type="term" value="F:tRNA dihydrouridine synthase activity"/>
    <property type="evidence" value="ECO:0007669"/>
    <property type="project" value="InterPro"/>
</dbReference>
<dbReference type="InterPro" id="IPR035587">
    <property type="entry name" value="DUS-like_FMN-bd"/>
</dbReference>
<dbReference type="PANTHER" id="PTHR45846">
    <property type="entry name" value="TRNA-DIHYDROURIDINE(47) SYNTHASE [NAD(P)(+)]-LIKE"/>
    <property type="match status" value="1"/>
</dbReference>
<evidence type="ECO:0000256" key="6">
    <source>
        <dbReference type="ARBA" id="ARBA00022694"/>
    </source>
</evidence>
<dbReference type="Gene3D" id="3.20.20.70">
    <property type="entry name" value="Aldolase class I"/>
    <property type="match status" value="1"/>
</dbReference>
<dbReference type="Proteomes" id="UP001139365">
    <property type="component" value="Unassembled WGS sequence"/>
</dbReference>
<evidence type="ECO:0000256" key="8">
    <source>
        <dbReference type="ARBA" id="ARBA00022884"/>
    </source>
</evidence>
<evidence type="ECO:0000256" key="1">
    <source>
        <dbReference type="ARBA" id="ARBA00001917"/>
    </source>
</evidence>
<dbReference type="PANTHER" id="PTHR45846:SF1">
    <property type="entry name" value="TRNA-DIHYDROURIDINE(47) SYNTHASE [NAD(P)(+)]-LIKE"/>
    <property type="match status" value="1"/>
</dbReference>
<dbReference type="NCBIfam" id="TIGR00737">
    <property type="entry name" value="nifR3_yhdG"/>
    <property type="match status" value="1"/>
</dbReference>
<dbReference type="CDD" id="cd02801">
    <property type="entry name" value="DUS_like_FMN"/>
    <property type="match status" value="1"/>
</dbReference>
<comment type="function">
    <text evidence="2 12">Catalyzes the synthesis of 5,6-dihydrouridine (D), a modified base found in the D-loop of most tRNAs, via the reduction of the C5-C6 double bond in target uridines.</text>
</comment>
<evidence type="ECO:0000256" key="4">
    <source>
        <dbReference type="ARBA" id="ARBA00022630"/>
    </source>
</evidence>
<dbReference type="PIRSF" id="PIRSF006621">
    <property type="entry name" value="Dus"/>
    <property type="match status" value="1"/>
</dbReference>
<evidence type="ECO:0000259" key="15">
    <source>
        <dbReference type="Pfam" id="PF01207"/>
    </source>
</evidence>
<feature type="binding site" evidence="14">
    <location>
        <begin position="204"/>
        <end position="206"/>
    </location>
    <ligand>
        <name>FMN</name>
        <dbReference type="ChEBI" id="CHEBI:58210"/>
    </ligand>
</feature>
<keyword evidence="8" id="KW-0694">RNA-binding</keyword>
<protein>
    <recommendedName>
        <fullName evidence="12">tRNA-dihydrouridine synthase</fullName>
        <ecNumber evidence="12">1.3.1.-</ecNumber>
    </recommendedName>
</protein>
<name>A0AAE3FJF5_9BACT</name>
<dbReference type="PROSITE" id="PS01136">
    <property type="entry name" value="UPF0034"/>
    <property type="match status" value="1"/>
</dbReference>
<keyword evidence="4 12" id="KW-0285">Flavoprotein</keyword>